<protein>
    <submittedName>
        <fullName evidence="6">Transcriptional regulator, TetR family</fullName>
    </submittedName>
</protein>
<dbReference type="Proteomes" id="UP000013996">
    <property type="component" value="Unassembled WGS sequence"/>
</dbReference>
<feature type="domain" description="HTH tetR-type" evidence="5">
    <location>
        <begin position="35"/>
        <end position="95"/>
    </location>
</feature>
<dbReference type="PANTHER" id="PTHR47506:SF3">
    <property type="entry name" value="HTH-TYPE TRANSCRIPTIONAL REGULATOR LMRA"/>
    <property type="match status" value="1"/>
</dbReference>
<keyword evidence="1" id="KW-0805">Transcription regulation</keyword>
<dbReference type="InterPro" id="IPR009057">
    <property type="entry name" value="Homeodomain-like_sf"/>
</dbReference>
<comment type="caution">
    <text evidence="6">The sequence shown here is derived from an EMBL/GenBank/DDBJ whole genome shotgun (WGS) entry which is preliminary data.</text>
</comment>
<dbReference type="InterPro" id="IPR054156">
    <property type="entry name" value="YxaF_TetR_C"/>
</dbReference>
<organism evidence="6 7">
    <name type="scientific">Leptospira yanagawae serovar Saopaulo str. Sao Paulo = ATCC 700523</name>
    <dbReference type="NCBI Taxonomy" id="1249483"/>
    <lineage>
        <taxon>Bacteria</taxon>
        <taxon>Pseudomonadati</taxon>
        <taxon>Spirochaetota</taxon>
        <taxon>Spirochaetia</taxon>
        <taxon>Leptospirales</taxon>
        <taxon>Leptospiraceae</taxon>
        <taxon>Leptospira</taxon>
    </lineage>
</organism>
<evidence type="ECO:0000313" key="6">
    <source>
        <dbReference type="EMBL" id="EOQ89371.1"/>
    </source>
</evidence>
<sequence length="220" mass="24320">MPLGLSFLSHCLWIIFYVDRSIIFKETGFVGKKGFDTKQKMIEVMASLLEGSGYEATGLTELGKETGTPKGSLYFHFPGGKDELTSLAIEYSGKQLNDFFLTVFGKCETPSQAIKQVFHALENRIVSSDFKKGCPIATTAMETAGKSVVVAKACQDAYTLWLKTFESYLVSNGYTPRIAKNISFSILSLWEGALLLSKLQKSPEPLRMAEKTAESLLKQN</sequence>
<dbReference type="Pfam" id="PF00440">
    <property type="entry name" value="TetR_N"/>
    <property type="match status" value="1"/>
</dbReference>
<evidence type="ECO:0000256" key="2">
    <source>
        <dbReference type="ARBA" id="ARBA00023125"/>
    </source>
</evidence>
<dbReference type="STRING" id="1249483.LEP1GSC202_1062"/>
<dbReference type="PROSITE" id="PS50977">
    <property type="entry name" value="HTH_TETR_2"/>
    <property type="match status" value="1"/>
</dbReference>
<dbReference type="InterPro" id="IPR001647">
    <property type="entry name" value="HTH_TetR"/>
</dbReference>
<dbReference type="InterPro" id="IPR036271">
    <property type="entry name" value="Tet_transcr_reg_TetR-rel_C_sf"/>
</dbReference>
<name>A0A5E8HD61_9LEPT</name>
<dbReference type="SUPFAM" id="SSF48498">
    <property type="entry name" value="Tetracyclin repressor-like, C-terminal domain"/>
    <property type="match status" value="1"/>
</dbReference>
<keyword evidence="3" id="KW-0804">Transcription</keyword>
<evidence type="ECO:0000259" key="5">
    <source>
        <dbReference type="PROSITE" id="PS50977"/>
    </source>
</evidence>
<dbReference type="PANTHER" id="PTHR47506">
    <property type="entry name" value="TRANSCRIPTIONAL REGULATORY PROTEIN"/>
    <property type="match status" value="1"/>
</dbReference>
<dbReference type="GO" id="GO:0003677">
    <property type="term" value="F:DNA binding"/>
    <property type="evidence" value="ECO:0007669"/>
    <property type="project" value="UniProtKB-UniRule"/>
</dbReference>
<dbReference type="Gene3D" id="1.10.357.10">
    <property type="entry name" value="Tetracycline Repressor, domain 2"/>
    <property type="match status" value="1"/>
</dbReference>
<evidence type="ECO:0000256" key="4">
    <source>
        <dbReference type="PROSITE-ProRule" id="PRU00335"/>
    </source>
</evidence>
<dbReference type="Pfam" id="PF21993">
    <property type="entry name" value="TetR_C_13_2"/>
    <property type="match status" value="1"/>
</dbReference>
<dbReference type="EMBL" id="AOGX02000015">
    <property type="protein sequence ID" value="EOQ89371.1"/>
    <property type="molecule type" value="Genomic_DNA"/>
</dbReference>
<evidence type="ECO:0000256" key="3">
    <source>
        <dbReference type="ARBA" id="ARBA00023163"/>
    </source>
</evidence>
<dbReference type="SUPFAM" id="SSF46689">
    <property type="entry name" value="Homeodomain-like"/>
    <property type="match status" value="1"/>
</dbReference>
<evidence type="ECO:0000313" key="7">
    <source>
        <dbReference type="Proteomes" id="UP000013996"/>
    </source>
</evidence>
<feature type="DNA-binding region" description="H-T-H motif" evidence="4">
    <location>
        <begin position="58"/>
        <end position="77"/>
    </location>
</feature>
<dbReference type="AlphaFoldDB" id="A0A5E8HD61"/>
<gene>
    <name evidence="6" type="ORF">LEP1GSC202_1062</name>
</gene>
<proteinExistence type="predicted"/>
<reference evidence="6 7" key="1">
    <citation type="submission" date="2013-04" db="EMBL/GenBank/DDBJ databases">
        <authorList>
            <person name="Harkins D.M."/>
            <person name="Durkin A.S."/>
            <person name="Brinkac L.M."/>
            <person name="Haft D.H."/>
            <person name="Selengut J.D."/>
            <person name="Sanka R."/>
            <person name="DePew J."/>
            <person name="Purushe J."/>
            <person name="Hartskeerl R.A."/>
            <person name="Ahmed A."/>
            <person name="van der Linden H."/>
            <person name="Goris M.G.A."/>
            <person name="Vinetz J.M."/>
            <person name="Sutton G.G."/>
            <person name="Nierman W.C."/>
            <person name="Fouts D.E."/>
        </authorList>
    </citation>
    <scope>NUCLEOTIDE SEQUENCE [LARGE SCALE GENOMIC DNA]</scope>
    <source>
        <strain evidence="6 7">Sao Paulo</strain>
    </source>
</reference>
<evidence type="ECO:0000256" key="1">
    <source>
        <dbReference type="ARBA" id="ARBA00023015"/>
    </source>
</evidence>
<accession>A0A5E8HD61</accession>
<keyword evidence="2 4" id="KW-0238">DNA-binding</keyword>